<gene>
    <name evidence="1" type="ORF">EDD18DRAFT_1113174</name>
</gene>
<comment type="caution">
    <text evidence="1">The sequence shown here is derived from an EMBL/GenBank/DDBJ whole genome shotgun (WGS) entry which is preliminary data.</text>
</comment>
<accession>A0AA39PBA1</accession>
<evidence type="ECO:0000313" key="2">
    <source>
        <dbReference type="Proteomes" id="UP001175228"/>
    </source>
</evidence>
<reference evidence="1" key="1">
    <citation type="submission" date="2023-06" db="EMBL/GenBank/DDBJ databases">
        <authorList>
            <consortium name="Lawrence Berkeley National Laboratory"/>
            <person name="Ahrendt S."/>
            <person name="Sahu N."/>
            <person name="Indic B."/>
            <person name="Wong-Bajracharya J."/>
            <person name="Merenyi Z."/>
            <person name="Ke H.-M."/>
            <person name="Monk M."/>
            <person name="Kocsube S."/>
            <person name="Drula E."/>
            <person name="Lipzen A."/>
            <person name="Balint B."/>
            <person name="Henrissat B."/>
            <person name="Andreopoulos B."/>
            <person name="Martin F.M."/>
            <person name="Harder C.B."/>
            <person name="Rigling D."/>
            <person name="Ford K.L."/>
            <person name="Foster G.D."/>
            <person name="Pangilinan J."/>
            <person name="Papanicolaou A."/>
            <person name="Barry K."/>
            <person name="LaButti K."/>
            <person name="Viragh M."/>
            <person name="Koriabine M."/>
            <person name="Yan M."/>
            <person name="Riley R."/>
            <person name="Champramary S."/>
            <person name="Plett K.L."/>
            <person name="Tsai I.J."/>
            <person name="Slot J."/>
            <person name="Sipos G."/>
            <person name="Plett J."/>
            <person name="Nagy L.G."/>
            <person name="Grigoriev I.V."/>
        </authorList>
    </citation>
    <scope>NUCLEOTIDE SEQUENCE</scope>
    <source>
        <strain evidence="1">HWK02</strain>
    </source>
</reference>
<protein>
    <submittedName>
        <fullName evidence="1">Uncharacterized protein</fullName>
    </submittedName>
</protein>
<name>A0AA39PBA1_9AGAR</name>
<evidence type="ECO:0000313" key="1">
    <source>
        <dbReference type="EMBL" id="KAK0481060.1"/>
    </source>
</evidence>
<dbReference type="Proteomes" id="UP001175228">
    <property type="component" value="Unassembled WGS sequence"/>
</dbReference>
<proteinExistence type="predicted"/>
<organism evidence="1 2">
    <name type="scientific">Armillaria luteobubalina</name>
    <dbReference type="NCBI Taxonomy" id="153913"/>
    <lineage>
        <taxon>Eukaryota</taxon>
        <taxon>Fungi</taxon>
        <taxon>Dikarya</taxon>
        <taxon>Basidiomycota</taxon>
        <taxon>Agaricomycotina</taxon>
        <taxon>Agaricomycetes</taxon>
        <taxon>Agaricomycetidae</taxon>
        <taxon>Agaricales</taxon>
        <taxon>Marasmiineae</taxon>
        <taxon>Physalacriaceae</taxon>
        <taxon>Armillaria</taxon>
    </lineage>
</organism>
<dbReference type="EMBL" id="JAUEPU010000075">
    <property type="protein sequence ID" value="KAK0481060.1"/>
    <property type="molecule type" value="Genomic_DNA"/>
</dbReference>
<keyword evidence="2" id="KW-1185">Reference proteome</keyword>
<dbReference type="AlphaFoldDB" id="A0AA39PBA1"/>
<sequence>MSVADTAFGLKGVLGENLYPTPKKRGLTLPVLPETEYRCILKAVSVENLDWAIAWSDIFDITQPERRKFVLAMVPLVAPSETGTVDMVPQHLLVPLHPRMMRLRIPRAEPPLILPQTLYFSPHHKHMLRKHGETIELVLGRLQGVNYKMDLDGQYYVFEEGPTGDTTILGI</sequence>